<organism evidence="1">
    <name type="scientific">hydrocarbon metagenome</name>
    <dbReference type="NCBI Taxonomy" id="938273"/>
    <lineage>
        <taxon>unclassified sequences</taxon>
        <taxon>metagenomes</taxon>
        <taxon>ecological metagenomes</taxon>
    </lineage>
</organism>
<name>A0A0W8FHE1_9ZZZZ</name>
<evidence type="ECO:0000313" key="1">
    <source>
        <dbReference type="EMBL" id="KUG20326.1"/>
    </source>
</evidence>
<accession>A0A0W8FHE1</accession>
<sequence length="44" mass="4807">MRRRCRRHCTAPSWRTASAARCETQTTATSSPIAYTVAVGARPA</sequence>
<proteinExistence type="predicted"/>
<gene>
    <name evidence="1" type="ORF">ASZ90_009937</name>
</gene>
<reference evidence="1" key="1">
    <citation type="journal article" date="2015" name="Proc. Natl. Acad. Sci. U.S.A.">
        <title>Networks of energetic and metabolic interactions define dynamics in microbial communities.</title>
        <authorList>
            <person name="Embree M."/>
            <person name="Liu J.K."/>
            <person name="Al-Bassam M.M."/>
            <person name="Zengler K."/>
        </authorList>
    </citation>
    <scope>NUCLEOTIDE SEQUENCE</scope>
</reference>
<dbReference type="AlphaFoldDB" id="A0A0W8FHE1"/>
<comment type="caution">
    <text evidence="1">The sequence shown here is derived from an EMBL/GenBank/DDBJ whole genome shotgun (WGS) entry which is preliminary data.</text>
</comment>
<dbReference type="EMBL" id="LNQE01001203">
    <property type="protein sequence ID" value="KUG20326.1"/>
    <property type="molecule type" value="Genomic_DNA"/>
</dbReference>
<protein>
    <submittedName>
        <fullName evidence="1">Uncharacterized protein</fullName>
    </submittedName>
</protein>